<name>A0ABD2XA63_9HYME</name>
<dbReference type="Proteomes" id="UP001627154">
    <property type="component" value="Unassembled WGS sequence"/>
</dbReference>
<sequence>MSLMRTRDKLSACPWGYCPATRRKLGYIDHTTPLVFICIRGCIYMCVFENTMTGREASVHVYSTYMIQVVYIGQETYIYIIFHLITFVRRAIYYFTLYKNDICPGHNSTRQFLKTELIKKLMFYSRNE</sequence>
<gene>
    <name evidence="1" type="ORF">TKK_004711</name>
</gene>
<evidence type="ECO:0000313" key="2">
    <source>
        <dbReference type="Proteomes" id="UP001627154"/>
    </source>
</evidence>
<keyword evidence="2" id="KW-1185">Reference proteome</keyword>
<reference evidence="1 2" key="1">
    <citation type="journal article" date="2024" name="bioRxiv">
        <title>A reference genome for Trichogramma kaykai: A tiny desert-dwelling parasitoid wasp with competing sex-ratio distorters.</title>
        <authorList>
            <person name="Culotta J."/>
            <person name="Lindsey A.R."/>
        </authorList>
    </citation>
    <scope>NUCLEOTIDE SEQUENCE [LARGE SCALE GENOMIC DNA]</scope>
    <source>
        <strain evidence="1 2">KSX58</strain>
    </source>
</reference>
<dbReference type="EMBL" id="JBJJXI010000037">
    <property type="protein sequence ID" value="KAL3402160.1"/>
    <property type="molecule type" value="Genomic_DNA"/>
</dbReference>
<dbReference type="AlphaFoldDB" id="A0ABD2XA63"/>
<accession>A0ABD2XA63</accession>
<organism evidence="1 2">
    <name type="scientific">Trichogramma kaykai</name>
    <dbReference type="NCBI Taxonomy" id="54128"/>
    <lineage>
        <taxon>Eukaryota</taxon>
        <taxon>Metazoa</taxon>
        <taxon>Ecdysozoa</taxon>
        <taxon>Arthropoda</taxon>
        <taxon>Hexapoda</taxon>
        <taxon>Insecta</taxon>
        <taxon>Pterygota</taxon>
        <taxon>Neoptera</taxon>
        <taxon>Endopterygota</taxon>
        <taxon>Hymenoptera</taxon>
        <taxon>Apocrita</taxon>
        <taxon>Proctotrupomorpha</taxon>
        <taxon>Chalcidoidea</taxon>
        <taxon>Trichogrammatidae</taxon>
        <taxon>Trichogramma</taxon>
    </lineage>
</organism>
<comment type="caution">
    <text evidence="1">The sequence shown here is derived from an EMBL/GenBank/DDBJ whole genome shotgun (WGS) entry which is preliminary data.</text>
</comment>
<proteinExistence type="predicted"/>
<evidence type="ECO:0000313" key="1">
    <source>
        <dbReference type="EMBL" id="KAL3402160.1"/>
    </source>
</evidence>
<protein>
    <submittedName>
        <fullName evidence="1">Uncharacterized protein</fullName>
    </submittedName>
</protein>